<sequence>MEIQYQILAKLVKNIIMKRKQFLYLVIVLISMSCKAQQYPLNTYYEDIPDNAYIKDLNNEYNKYIGDWKAVIGNKEIYLYITKQNNRSINVLNKPYYSDVLLIKYKVLVDNQIVENTTNFSNENINIVSMATEDNSVIFTYTGGKCTVGWGMINTEYIDSSHLKWNYQPQSTVITNKNCPDYPANGIKINLPYEPADIILTKQ</sequence>
<proteinExistence type="predicted"/>
<dbReference type="Pfam" id="PF20448">
    <property type="entry name" value="DUF6705"/>
    <property type="match status" value="1"/>
</dbReference>
<evidence type="ECO:0000313" key="3">
    <source>
        <dbReference type="Proteomes" id="UP000321150"/>
    </source>
</evidence>
<comment type="caution">
    <text evidence="2">The sequence shown here is derived from an EMBL/GenBank/DDBJ whole genome shotgun (WGS) entry which is preliminary data.</text>
</comment>
<feature type="domain" description="DUF6705" evidence="1">
    <location>
        <begin position="17"/>
        <end position="203"/>
    </location>
</feature>
<organism evidence="2 3">
    <name type="scientific">Chryseobacterium lathyri</name>
    <dbReference type="NCBI Taxonomy" id="395933"/>
    <lineage>
        <taxon>Bacteria</taxon>
        <taxon>Pseudomonadati</taxon>
        <taxon>Bacteroidota</taxon>
        <taxon>Flavobacteriia</taxon>
        <taxon>Flavobacteriales</taxon>
        <taxon>Weeksellaceae</taxon>
        <taxon>Chryseobacterium group</taxon>
        <taxon>Chryseobacterium</taxon>
    </lineage>
</organism>
<reference evidence="2 3" key="1">
    <citation type="submission" date="2019-07" db="EMBL/GenBank/DDBJ databases">
        <title>Whole genome shotgun sequence of Chryseobacterium lathyri NBRC 105250.</title>
        <authorList>
            <person name="Hosoyama A."/>
            <person name="Uohara A."/>
            <person name="Ohji S."/>
            <person name="Ichikawa N."/>
        </authorList>
    </citation>
    <scope>NUCLEOTIDE SEQUENCE [LARGE SCALE GENOMIC DNA]</scope>
    <source>
        <strain evidence="2 3">NBRC 105250</strain>
    </source>
</reference>
<dbReference type="EMBL" id="BJYI01000010">
    <property type="protein sequence ID" value="GEN72819.1"/>
    <property type="molecule type" value="Genomic_DNA"/>
</dbReference>
<dbReference type="AlphaFoldDB" id="A0A511YCC4"/>
<evidence type="ECO:0000313" key="2">
    <source>
        <dbReference type="EMBL" id="GEN72819.1"/>
    </source>
</evidence>
<accession>A0A511YCC4</accession>
<gene>
    <name evidence="2" type="ORF">CLA01_28910</name>
</gene>
<name>A0A511YCC4_9FLAO</name>
<dbReference type="InterPro" id="IPR046551">
    <property type="entry name" value="DUF6705"/>
</dbReference>
<dbReference type="Proteomes" id="UP000321150">
    <property type="component" value="Unassembled WGS sequence"/>
</dbReference>
<protein>
    <recommendedName>
        <fullName evidence="1">DUF6705 domain-containing protein</fullName>
    </recommendedName>
</protein>
<evidence type="ECO:0000259" key="1">
    <source>
        <dbReference type="Pfam" id="PF20448"/>
    </source>
</evidence>